<feature type="compositionally biased region" description="Acidic residues" evidence="1">
    <location>
        <begin position="36"/>
        <end position="66"/>
    </location>
</feature>
<sequence length="66" mass="7489">MDDPLLDPELKDDDELEGDLDEILTPGTKKPKKDLDDDSLDTLAEEEESVLPEDAFDDTEPDQDLW</sequence>
<proteinExistence type="predicted"/>
<comment type="caution">
    <text evidence="2">The sequence shown here is derived from an EMBL/GenBank/DDBJ whole genome shotgun (WGS) entry which is preliminary data.</text>
</comment>
<dbReference type="Proteomes" id="UP000176558">
    <property type="component" value="Unassembled WGS sequence"/>
</dbReference>
<evidence type="ECO:0000256" key="1">
    <source>
        <dbReference type="SAM" id="MobiDB-lite"/>
    </source>
</evidence>
<name>A0A1G2USH3_9BACT</name>
<organism evidence="2 3">
    <name type="scientific">Candidatus Zambryskibacteria bacterium RIFCSPLOWO2_12_FULL_39_23</name>
    <dbReference type="NCBI Taxonomy" id="1802776"/>
    <lineage>
        <taxon>Bacteria</taxon>
        <taxon>Candidatus Zambryskiibacteriota</taxon>
    </lineage>
</organism>
<accession>A0A1G2USH3</accession>
<gene>
    <name evidence="2" type="ORF">A3G99_00355</name>
</gene>
<dbReference type="AlphaFoldDB" id="A0A1G2USH3"/>
<evidence type="ECO:0000313" key="3">
    <source>
        <dbReference type="Proteomes" id="UP000176558"/>
    </source>
</evidence>
<dbReference type="EMBL" id="MHWT01000018">
    <property type="protein sequence ID" value="OHB12310.1"/>
    <property type="molecule type" value="Genomic_DNA"/>
</dbReference>
<feature type="region of interest" description="Disordered" evidence="1">
    <location>
        <begin position="1"/>
        <end position="66"/>
    </location>
</feature>
<reference evidence="2 3" key="1">
    <citation type="journal article" date="2016" name="Nat. Commun.">
        <title>Thousands of microbial genomes shed light on interconnected biogeochemical processes in an aquifer system.</title>
        <authorList>
            <person name="Anantharaman K."/>
            <person name="Brown C.T."/>
            <person name="Hug L.A."/>
            <person name="Sharon I."/>
            <person name="Castelle C.J."/>
            <person name="Probst A.J."/>
            <person name="Thomas B.C."/>
            <person name="Singh A."/>
            <person name="Wilkins M.J."/>
            <person name="Karaoz U."/>
            <person name="Brodie E.L."/>
            <person name="Williams K.H."/>
            <person name="Hubbard S.S."/>
            <person name="Banfield J.F."/>
        </authorList>
    </citation>
    <scope>NUCLEOTIDE SEQUENCE [LARGE SCALE GENOMIC DNA]</scope>
</reference>
<protein>
    <submittedName>
        <fullName evidence="2">Uncharacterized protein</fullName>
    </submittedName>
</protein>
<evidence type="ECO:0000313" key="2">
    <source>
        <dbReference type="EMBL" id="OHB12310.1"/>
    </source>
</evidence>
<feature type="compositionally biased region" description="Acidic residues" evidence="1">
    <location>
        <begin position="1"/>
        <end position="22"/>
    </location>
</feature>